<dbReference type="InterPro" id="IPR011195">
    <property type="entry name" value="UCP010256"/>
</dbReference>
<dbReference type="InterPro" id="IPR008912">
    <property type="entry name" value="Uncharacterised_CoxE"/>
</dbReference>
<dbReference type="Proteomes" id="UP000755585">
    <property type="component" value="Unassembled WGS sequence"/>
</dbReference>
<dbReference type="Gene3D" id="3.40.50.410">
    <property type="entry name" value="von Willebrand factor, type A domain"/>
    <property type="match status" value="1"/>
</dbReference>
<evidence type="ECO:0000259" key="2">
    <source>
        <dbReference type="SMART" id="SM00327"/>
    </source>
</evidence>
<dbReference type="InterPro" id="IPR002035">
    <property type="entry name" value="VWF_A"/>
</dbReference>
<feature type="compositionally biased region" description="Pro residues" evidence="1">
    <location>
        <begin position="1"/>
        <end position="18"/>
    </location>
</feature>
<dbReference type="SMART" id="SM00327">
    <property type="entry name" value="VWA"/>
    <property type="match status" value="1"/>
</dbReference>
<dbReference type="EMBL" id="JAGINT010000002">
    <property type="protein sequence ID" value="MBP2356934.1"/>
    <property type="molecule type" value="Genomic_DNA"/>
</dbReference>
<evidence type="ECO:0000313" key="4">
    <source>
        <dbReference type="Proteomes" id="UP000755585"/>
    </source>
</evidence>
<dbReference type="RefSeq" id="WP_245359868.1">
    <property type="nucleotide sequence ID" value="NZ_JAGINT010000002.1"/>
</dbReference>
<dbReference type="PIRSF" id="PIRSF010256">
    <property type="entry name" value="CoxE_vWa"/>
    <property type="match status" value="1"/>
</dbReference>
<feature type="region of interest" description="Disordered" evidence="1">
    <location>
        <begin position="1"/>
        <end position="65"/>
    </location>
</feature>
<dbReference type="CDD" id="cd00198">
    <property type="entry name" value="vWFA"/>
    <property type="match status" value="1"/>
</dbReference>
<reference evidence="3 4" key="1">
    <citation type="submission" date="2021-03" db="EMBL/GenBank/DDBJ databases">
        <title>Sequencing the genomes of 1000 actinobacteria strains.</title>
        <authorList>
            <person name="Klenk H.-P."/>
        </authorList>
    </citation>
    <scope>NUCLEOTIDE SEQUENCE [LARGE SCALE GENOMIC DNA]</scope>
    <source>
        <strain evidence="3 4">DSM 18824</strain>
    </source>
</reference>
<protein>
    <submittedName>
        <fullName evidence="3">Uncharacterized protein with von Willebrand factor type A (VWA) domain</fullName>
    </submittedName>
</protein>
<dbReference type="InterPro" id="IPR036465">
    <property type="entry name" value="vWFA_dom_sf"/>
</dbReference>
<dbReference type="SUPFAM" id="SSF53300">
    <property type="entry name" value="vWA-like"/>
    <property type="match status" value="1"/>
</dbReference>
<gene>
    <name evidence="3" type="ORF">JOF29_008044</name>
</gene>
<accession>A0ABS4UZH0</accession>
<dbReference type="PANTHER" id="PTHR39338">
    <property type="entry name" value="BLL5662 PROTEIN-RELATED"/>
    <property type="match status" value="1"/>
</dbReference>
<keyword evidence="4" id="KW-1185">Reference proteome</keyword>
<organism evidence="3 4">
    <name type="scientific">Kribbella aluminosa</name>
    <dbReference type="NCBI Taxonomy" id="416017"/>
    <lineage>
        <taxon>Bacteria</taxon>
        <taxon>Bacillati</taxon>
        <taxon>Actinomycetota</taxon>
        <taxon>Actinomycetes</taxon>
        <taxon>Propionibacteriales</taxon>
        <taxon>Kribbellaceae</taxon>
        <taxon>Kribbella</taxon>
    </lineage>
</organism>
<comment type="caution">
    <text evidence="3">The sequence shown here is derived from an EMBL/GenBank/DDBJ whole genome shotgun (WGS) entry which is preliminary data.</text>
</comment>
<dbReference type="PANTHER" id="PTHR39338:SF6">
    <property type="entry name" value="BLL5662 PROTEIN"/>
    <property type="match status" value="1"/>
</dbReference>
<dbReference type="Pfam" id="PF05762">
    <property type="entry name" value="VWA_CoxE"/>
    <property type="match status" value="1"/>
</dbReference>
<evidence type="ECO:0000313" key="3">
    <source>
        <dbReference type="EMBL" id="MBP2356934.1"/>
    </source>
</evidence>
<sequence>MTHHPTPPDNHPPTPDHPTPANTHPPTAPDEPVPSGARPPTVPDEPVRSGAHSHTVPDEPVRSGARPHTVPDLAFAGFAAALRYAGLAVTADRVQLFLRAVAVLDATLTADVYWAGRAALCSGPDDTARYDEVFAAWFTGDRGRGAVPSRTPQASVQAALDASDAGSEDEGDHTLNVSASTAEVLRHRDVAGLSAIDRAELARLFGTLHPQVPLRRANRRRPSHRGEIDPRRTLRAQLRQVGEPARVHYRRRGVRPRRVVVLIDVSGSMRPYADSLLRLAHAMVQQAPRIVEVFTIGTRLTRVTPALRHRDPEFALRAAGDVVPDWSGGTRLGEVLKVFLDRWGQRGTARRAVVVVCSDGWERGDAALLGAQLQRLASLAHRVVWLNPHRGKRGYEPVQAGIVAVLPHLDDLVAGHSLASFAELLEVVADA</sequence>
<feature type="domain" description="VWFA" evidence="2">
    <location>
        <begin position="256"/>
        <end position="423"/>
    </location>
</feature>
<evidence type="ECO:0000256" key="1">
    <source>
        <dbReference type="SAM" id="MobiDB-lite"/>
    </source>
</evidence>
<name>A0ABS4UZH0_9ACTN</name>
<proteinExistence type="predicted"/>